<dbReference type="GO" id="GO:0005783">
    <property type="term" value="C:endoplasmic reticulum"/>
    <property type="evidence" value="ECO:0007669"/>
    <property type="project" value="TreeGrafter"/>
</dbReference>
<dbReference type="InterPro" id="IPR024078">
    <property type="entry name" value="LmbE-like_dom_sf"/>
</dbReference>
<dbReference type="InterPro" id="IPR003737">
    <property type="entry name" value="GlcNAc_PI_deacetylase-related"/>
</dbReference>
<dbReference type="Proteomes" id="UP000193685">
    <property type="component" value="Unassembled WGS sequence"/>
</dbReference>
<evidence type="ECO:0000256" key="2">
    <source>
        <dbReference type="ARBA" id="ARBA00012176"/>
    </source>
</evidence>
<dbReference type="Pfam" id="PF02585">
    <property type="entry name" value="PIG-L"/>
    <property type="match status" value="1"/>
</dbReference>
<dbReference type="OrthoDB" id="440160at2759"/>
<keyword evidence="4" id="KW-1185">Reference proteome</keyword>
<dbReference type="EC" id="3.5.1.89" evidence="2"/>
<gene>
    <name evidence="3" type="ORF">BCR37DRAFT_176049</name>
</gene>
<dbReference type="GeneID" id="63782888"/>
<organism evidence="3 4">
    <name type="scientific">Protomyces lactucae-debilis</name>
    <dbReference type="NCBI Taxonomy" id="2754530"/>
    <lineage>
        <taxon>Eukaryota</taxon>
        <taxon>Fungi</taxon>
        <taxon>Dikarya</taxon>
        <taxon>Ascomycota</taxon>
        <taxon>Taphrinomycotina</taxon>
        <taxon>Taphrinomycetes</taxon>
        <taxon>Taphrinales</taxon>
        <taxon>Protomycetaceae</taxon>
        <taxon>Protomyces</taxon>
    </lineage>
</organism>
<proteinExistence type="inferred from homology"/>
<dbReference type="AlphaFoldDB" id="A0A1Y2EW42"/>
<name>A0A1Y2EW42_PROLT</name>
<evidence type="ECO:0000313" key="4">
    <source>
        <dbReference type="Proteomes" id="UP000193685"/>
    </source>
</evidence>
<protein>
    <recommendedName>
        <fullName evidence="2">N-acetylglucosaminylphosphatidylinositol deacetylase</fullName>
        <ecNumber evidence="2">3.5.1.89</ecNumber>
    </recommendedName>
</protein>
<dbReference type="GO" id="GO:0016020">
    <property type="term" value="C:membrane"/>
    <property type="evidence" value="ECO:0007669"/>
    <property type="project" value="GOC"/>
</dbReference>
<reference evidence="3 4" key="1">
    <citation type="submission" date="2016-07" db="EMBL/GenBank/DDBJ databases">
        <title>Pervasive Adenine N6-methylation of Active Genes in Fungi.</title>
        <authorList>
            <consortium name="DOE Joint Genome Institute"/>
            <person name="Mondo S.J."/>
            <person name="Dannebaum R.O."/>
            <person name="Kuo R.C."/>
            <person name="Labutti K."/>
            <person name="Haridas S."/>
            <person name="Kuo A."/>
            <person name="Salamov A."/>
            <person name="Ahrendt S.R."/>
            <person name="Lipzen A."/>
            <person name="Sullivan W."/>
            <person name="Andreopoulos W.B."/>
            <person name="Clum A."/>
            <person name="Lindquist E."/>
            <person name="Daum C."/>
            <person name="Ramamoorthy G.K."/>
            <person name="Gryganskyi A."/>
            <person name="Culley D."/>
            <person name="Magnuson J.K."/>
            <person name="James T.Y."/>
            <person name="O'Malley M.A."/>
            <person name="Stajich J.E."/>
            <person name="Spatafora J.W."/>
            <person name="Visel A."/>
            <person name="Grigoriev I.V."/>
        </authorList>
    </citation>
    <scope>NUCLEOTIDE SEQUENCE [LARGE SCALE GENOMIC DNA]</scope>
    <source>
        <strain evidence="3 4">12-1054</strain>
    </source>
</reference>
<dbReference type="OMA" id="YVLESVN"/>
<dbReference type="EMBL" id="MCFI01000026">
    <property type="protein sequence ID" value="ORY75484.1"/>
    <property type="molecule type" value="Genomic_DNA"/>
</dbReference>
<dbReference type="PANTHER" id="PTHR12993">
    <property type="entry name" value="N-ACETYLGLUCOSAMINYL-PHOSPHATIDYLINOSITOL DE-N-ACETYLASE-RELATED"/>
    <property type="match status" value="1"/>
</dbReference>
<dbReference type="STRING" id="56484.A0A1Y2EW42"/>
<accession>A0A1Y2EW42</accession>
<dbReference type="SUPFAM" id="SSF102588">
    <property type="entry name" value="LmbE-like"/>
    <property type="match status" value="1"/>
</dbReference>
<dbReference type="GO" id="GO:0000225">
    <property type="term" value="F:N-acetylglucosaminylphosphatidylinositol deacetylase activity"/>
    <property type="evidence" value="ECO:0007669"/>
    <property type="project" value="UniProtKB-EC"/>
</dbReference>
<sequence length="295" mass="33176">MSFILDRVPEDLRAPFIVALCFVCFYLNSVYAVRNTTNTPTGKRFLLVIAHPDDECMFFSPTLLNLTSHGNAVHVLCLSNGDADKLGKLREHELISSCTSLGVQAAHVSCIDTPDLQDSMTAVWAPEKVAHHLKLYLDGQQAFHALITFDAGGVSGHPNHASILPGIEQLLNPVATSMPLAKSTNRKPKAKAAQMQLQGPAPEIWVLLTTNILRKYIAILDAFCSLTLITWRVARSPGKGPEKRRNWMTFISLPHQVFRGQRAMIFGHPSQMRWFRWGWVTLSRYMYINELHRQM</sequence>
<dbReference type="GO" id="GO:0006506">
    <property type="term" value="P:GPI anchor biosynthetic process"/>
    <property type="evidence" value="ECO:0007669"/>
    <property type="project" value="UniProtKB-UniPathway"/>
</dbReference>
<comment type="similarity">
    <text evidence="1">Belongs to the PIGL family.</text>
</comment>
<dbReference type="RefSeq" id="XP_040722357.1">
    <property type="nucleotide sequence ID" value="XM_040866289.1"/>
</dbReference>
<dbReference type="UniPathway" id="UPA00196"/>
<evidence type="ECO:0000313" key="3">
    <source>
        <dbReference type="EMBL" id="ORY75484.1"/>
    </source>
</evidence>
<dbReference type="PANTHER" id="PTHR12993:SF11">
    <property type="entry name" value="N-ACETYLGLUCOSAMINYL-PHOSPHATIDYLINOSITOL DE-N-ACETYLASE"/>
    <property type="match status" value="1"/>
</dbReference>
<dbReference type="Gene3D" id="3.40.50.10320">
    <property type="entry name" value="LmbE-like"/>
    <property type="match status" value="1"/>
</dbReference>
<evidence type="ECO:0000256" key="1">
    <source>
        <dbReference type="ARBA" id="ARBA00006066"/>
    </source>
</evidence>
<comment type="caution">
    <text evidence="3">The sequence shown here is derived from an EMBL/GenBank/DDBJ whole genome shotgun (WGS) entry which is preliminary data.</text>
</comment>